<keyword evidence="6" id="KW-1185">Reference proteome</keyword>
<dbReference type="PANTHER" id="PTHR43537">
    <property type="entry name" value="TRANSCRIPTIONAL REGULATOR, GNTR FAMILY"/>
    <property type="match status" value="1"/>
</dbReference>
<organism evidence="5 6">
    <name type="scientific">Sulfitobacter geojensis</name>
    <dbReference type="NCBI Taxonomy" id="1342299"/>
    <lineage>
        <taxon>Bacteria</taxon>
        <taxon>Pseudomonadati</taxon>
        <taxon>Pseudomonadota</taxon>
        <taxon>Alphaproteobacteria</taxon>
        <taxon>Rhodobacterales</taxon>
        <taxon>Roseobacteraceae</taxon>
        <taxon>Sulfitobacter</taxon>
    </lineage>
</organism>
<evidence type="ECO:0000259" key="4">
    <source>
        <dbReference type="PROSITE" id="PS50949"/>
    </source>
</evidence>
<dbReference type="InterPro" id="IPR036388">
    <property type="entry name" value="WH-like_DNA-bd_sf"/>
</dbReference>
<protein>
    <submittedName>
        <fullName evidence="5">GntR family transcriptional regulator</fullName>
    </submittedName>
</protein>
<dbReference type="Pfam" id="PF00392">
    <property type="entry name" value="GntR"/>
    <property type="match status" value="1"/>
</dbReference>
<dbReference type="SUPFAM" id="SSF46785">
    <property type="entry name" value="Winged helix' DNA-binding domain"/>
    <property type="match status" value="1"/>
</dbReference>
<dbReference type="SMART" id="SM00345">
    <property type="entry name" value="HTH_GNTR"/>
    <property type="match status" value="1"/>
</dbReference>
<dbReference type="SMART" id="SM00895">
    <property type="entry name" value="FCD"/>
    <property type="match status" value="1"/>
</dbReference>
<dbReference type="GO" id="GO:0003700">
    <property type="term" value="F:DNA-binding transcription factor activity"/>
    <property type="evidence" value="ECO:0007669"/>
    <property type="project" value="InterPro"/>
</dbReference>
<comment type="caution">
    <text evidence="5">The sequence shown here is derived from an EMBL/GenBank/DDBJ whole genome shotgun (WGS) entry which is preliminary data.</text>
</comment>
<reference evidence="5 6" key="1">
    <citation type="submission" date="2021-01" db="EMBL/GenBank/DDBJ databases">
        <title>Diatom-associated Roseobacters Show Island Model of Population Structure.</title>
        <authorList>
            <person name="Qu L."/>
            <person name="Feng X."/>
            <person name="Chen Y."/>
            <person name="Li L."/>
            <person name="Wang X."/>
            <person name="Hu Z."/>
            <person name="Wang H."/>
            <person name="Luo H."/>
        </authorList>
    </citation>
    <scope>NUCLEOTIDE SEQUENCE [LARGE SCALE GENOMIC DNA]</scope>
    <source>
        <strain evidence="5 6">TR60-84</strain>
    </source>
</reference>
<gene>
    <name evidence="5" type="ORF">JQV55_12310</name>
</gene>
<dbReference type="Gene3D" id="1.10.10.10">
    <property type="entry name" value="Winged helix-like DNA-binding domain superfamily/Winged helix DNA-binding domain"/>
    <property type="match status" value="1"/>
</dbReference>
<dbReference type="CDD" id="cd07377">
    <property type="entry name" value="WHTH_GntR"/>
    <property type="match status" value="1"/>
</dbReference>
<feature type="domain" description="HTH gntR-type" evidence="4">
    <location>
        <begin position="8"/>
        <end position="75"/>
    </location>
</feature>
<evidence type="ECO:0000256" key="1">
    <source>
        <dbReference type="ARBA" id="ARBA00023015"/>
    </source>
</evidence>
<dbReference type="Gene3D" id="1.20.120.530">
    <property type="entry name" value="GntR ligand-binding domain-like"/>
    <property type="match status" value="1"/>
</dbReference>
<dbReference type="EMBL" id="JAFBRM010000003">
    <property type="protein sequence ID" value="MBM1714344.1"/>
    <property type="molecule type" value="Genomic_DNA"/>
</dbReference>
<sequence>MDGTAKVLSNTQRAVEELRALIFSGELGAGTDHLESELADLLGMSRTPIREAALILEAQGLVEMRPRKGLRVLSLSPADMRDVYEVLTELESLAAENAARCGYSEADLAVLAQAIDDMDRALAGEDMKSWAAADDLFHAELVRLGKNSRVEAIAKMMVDQVRRARALTLHMRPAPTKSNADHRGVFEAIRVGDPVEARRIHYAHRTHAKEMLLGFLEKFRLLHL</sequence>
<keyword evidence="1" id="KW-0805">Transcription regulation</keyword>
<evidence type="ECO:0000256" key="3">
    <source>
        <dbReference type="ARBA" id="ARBA00023163"/>
    </source>
</evidence>
<dbReference type="InterPro" id="IPR008920">
    <property type="entry name" value="TF_FadR/GntR_C"/>
</dbReference>
<dbReference type="PANTHER" id="PTHR43537:SF5">
    <property type="entry name" value="UXU OPERON TRANSCRIPTIONAL REGULATOR"/>
    <property type="match status" value="1"/>
</dbReference>
<dbReference type="PROSITE" id="PS50949">
    <property type="entry name" value="HTH_GNTR"/>
    <property type="match status" value="1"/>
</dbReference>
<dbReference type="GO" id="GO:0003677">
    <property type="term" value="F:DNA binding"/>
    <property type="evidence" value="ECO:0007669"/>
    <property type="project" value="UniProtKB-KW"/>
</dbReference>
<name>A0AAE3B6R9_9RHOB</name>
<dbReference type="SUPFAM" id="SSF48008">
    <property type="entry name" value="GntR ligand-binding domain-like"/>
    <property type="match status" value="1"/>
</dbReference>
<evidence type="ECO:0000256" key="2">
    <source>
        <dbReference type="ARBA" id="ARBA00023125"/>
    </source>
</evidence>
<keyword evidence="3" id="KW-0804">Transcription</keyword>
<evidence type="ECO:0000313" key="6">
    <source>
        <dbReference type="Proteomes" id="UP000732193"/>
    </source>
</evidence>
<dbReference type="Pfam" id="PF07729">
    <property type="entry name" value="FCD"/>
    <property type="match status" value="1"/>
</dbReference>
<dbReference type="Proteomes" id="UP000732193">
    <property type="component" value="Unassembled WGS sequence"/>
</dbReference>
<dbReference type="RefSeq" id="WP_064224583.1">
    <property type="nucleotide sequence ID" value="NZ_JAFBRH010000003.1"/>
</dbReference>
<dbReference type="InterPro" id="IPR000524">
    <property type="entry name" value="Tscrpt_reg_HTH_GntR"/>
</dbReference>
<dbReference type="AlphaFoldDB" id="A0AAE3B6R9"/>
<proteinExistence type="predicted"/>
<dbReference type="InterPro" id="IPR036390">
    <property type="entry name" value="WH_DNA-bd_sf"/>
</dbReference>
<keyword evidence="2" id="KW-0238">DNA-binding</keyword>
<dbReference type="InterPro" id="IPR011711">
    <property type="entry name" value="GntR_C"/>
</dbReference>
<evidence type="ECO:0000313" key="5">
    <source>
        <dbReference type="EMBL" id="MBM1714344.1"/>
    </source>
</evidence>
<accession>A0AAE3B6R9</accession>